<dbReference type="Proteomes" id="UP001321018">
    <property type="component" value="Unassembled WGS sequence"/>
</dbReference>
<evidence type="ECO:0000313" key="1">
    <source>
        <dbReference type="EMBL" id="MCU4742200.1"/>
    </source>
</evidence>
<protein>
    <submittedName>
        <fullName evidence="1">DUF393 domain-containing protein</fullName>
    </submittedName>
</protein>
<dbReference type="RefSeq" id="WP_338004028.1">
    <property type="nucleotide sequence ID" value="NZ_JAOPKA010000006.1"/>
</dbReference>
<dbReference type="EMBL" id="JAOPKA010000006">
    <property type="protein sequence ID" value="MCU4742200.1"/>
    <property type="molecule type" value="Genomic_DNA"/>
</dbReference>
<comment type="caution">
    <text evidence="1">The sequence shown here is derived from an EMBL/GenBank/DDBJ whole genome shotgun (WGS) entry which is preliminary data.</text>
</comment>
<organism evidence="1 2">
    <name type="scientific">Natronoglomus mannanivorans</name>
    <dbReference type="NCBI Taxonomy" id="2979990"/>
    <lineage>
        <taxon>Archaea</taxon>
        <taxon>Methanobacteriati</taxon>
        <taxon>Methanobacteriota</taxon>
        <taxon>Stenosarchaea group</taxon>
        <taxon>Halobacteria</taxon>
        <taxon>Halobacteriales</taxon>
        <taxon>Natrialbaceae</taxon>
        <taxon>Natronoglomus</taxon>
    </lineage>
</organism>
<gene>
    <name evidence="1" type="ORF">OB960_12400</name>
</gene>
<evidence type="ECO:0000313" key="2">
    <source>
        <dbReference type="Proteomes" id="UP001321018"/>
    </source>
</evidence>
<dbReference type="Pfam" id="PF04134">
    <property type="entry name" value="DCC1-like"/>
    <property type="match status" value="1"/>
</dbReference>
<name>A0AAP2YZI4_9EURY</name>
<sequence>MADATLVYDDDCGFCTWWAEFFDDRSDLEIVGFSDLEGKPELRAKLPDEYETCSHLVADGTRYSCGASIEEAWLHTDLGSFARPVVETLRTIGMYGVAREWGYRRFSGNRSFWGRLLSKTPPVRR</sequence>
<proteinExistence type="predicted"/>
<reference evidence="1" key="1">
    <citation type="submission" date="2022-09" db="EMBL/GenBank/DDBJ databases">
        <title>Enrichment on poylsaccharides allowed isolation of novel metabolic and taxonomic groups of Haloarchaea.</title>
        <authorList>
            <person name="Sorokin D.Y."/>
            <person name="Elcheninov A.G."/>
            <person name="Khizhniak T.V."/>
            <person name="Kolganova T.V."/>
            <person name="Kublanov I.V."/>
        </authorList>
    </citation>
    <scope>NUCLEOTIDE SEQUENCE</scope>
    <source>
        <strain evidence="1">AArc-xg1-1</strain>
    </source>
</reference>
<accession>A0AAP2YZI4</accession>
<dbReference type="GO" id="GO:0015035">
    <property type="term" value="F:protein-disulfide reductase activity"/>
    <property type="evidence" value="ECO:0007669"/>
    <property type="project" value="InterPro"/>
</dbReference>
<dbReference type="InterPro" id="IPR007263">
    <property type="entry name" value="DCC1-like"/>
</dbReference>
<dbReference type="AlphaFoldDB" id="A0AAP2YZI4"/>